<protein>
    <submittedName>
        <fullName evidence="1">Uncharacterized protein</fullName>
    </submittedName>
</protein>
<dbReference type="RefSeq" id="WP_007341123.1">
    <property type="nucleotide sequence ID" value="NZ_GL878494.1"/>
</dbReference>
<accession>F2B8U3</accession>
<dbReference type="Proteomes" id="UP000004105">
    <property type="component" value="Unassembled WGS sequence"/>
</dbReference>
<sequence>MKTNIPPRPELYDPELVLVAVRKALCFCFISNGTYCFFSEEQLALVRDCCIHEGFKVSQRGYQLLRCLERHYPDRFDFAAFEDSHIAAFAQIGKVLYELHREAVRCWVEDNGIRPQLPAGRRIRMRDGLEEVSATILGNADKDGFYGCYWVRKDCSGDAPMLVRYEDRSLKPEAANTGAE</sequence>
<evidence type="ECO:0000313" key="2">
    <source>
        <dbReference type="Proteomes" id="UP000004105"/>
    </source>
</evidence>
<comment type="caution">
    <text evidence="1">The sequence shown here is derived from an EMBL/GenBank/DDBJ whole genome shotgun (WGS) entry which is preliminary data.</text>
</comment>
<reference evidence="1 2" key="1">
    <citation type="submission" date="2011-02" db="EMBL/GenBank/DDBJ databases">
        <authorList>
            <person name="Muzny D."/>
            <person name="Qin X."/>
            <person name="Deng J."/>
            <person name="Jiang H."/>
            <person name="Liu Y."/>
            <person name="Qu J."/>
            <person name="Song X.-Z."/>
            <person name="Zhang L."/>
            <person name="Thornton R."/>
            <person name="Coyle M."/>
            <person name="Francisco L."/>
            <person name="Jackson L."/>
            <person name="Javaid M."/>
            <person name="Korchina V."/>
            <person name="Kovar C."/>
            <person name="Mata R."/>
            <person name="Mathew T."/>
            <person name="Ngo R."/>
            <person name="Nguyen L."/>
            <person name="Nguyen N."/>
            <person name="Okwuonu G."/>
            <person name="Ongeri F."/>
            <person name="Pham C."/>
            <person name="Simmons D."/>
            <person name="Wilczek-Boney K."/>
            <person name="Hale W."/>
            <person name="Jakkamsetti A."/>
            <person name="Pham P."/>
            <person name="Ruth R."/>
            <person name="San Lucas F."/>
            <person name="Warren J."/>
            <person name="Zhang J."/>
            <person name="Zhao Z."/>
            <person name="Zhou C."/>
            <person name="Zhu D."/>
            <person name="Lee S."/>
            <person name="Bess C."/>
            <person name="Blankenburg K."/>
            <person name="Forbes L."/>
            <person name="Fu Q."/>
            <person name="Gubbala S."/>
            <person name="Hirani K."/>
            <person name="Jayaseelan J.C."/>
            <person name="Lara F."/>
            <person name="Munidasa M."/>
            <person name="Palculict T."/>
            <person name="Patil S."/>
            <person name="Pu L.-L."/>
            <person name="Saada N."/>
            <person name="Tang L."/>
            <person name="Weissenberger G."/>
            <person name="Zhu Y."/>
            <person name="Hemphill L."/>
            <person name="Shang Y."/>
            <person name="Youmans B."/>
            <person name="Ayvaz T."/>
            <person name="Ross M."/>
            <person name="Santibanez J."/>
            <person name="Aqrawi P."/>
            <person name="Gross S."/>
            <person name="Joshi V."/>
            <person name="Fowler G."/>
            <person name="Nazareth L."/>
            <person name="Reid J."/>
            <person name="Worley K."/>
            <person name="Petrosino J."/>
            <person name="Highlander S."/>
            <person name="Gibbs R."/>
        </authorList>
    </citation>
    <scope>NUCLEOTIDE SEQUENCE [LARGE SCALE GENOMIC DNA]</scope>
    <source>
        <strain evidence="1 2">ATCC BAA-1200</strain>
    </source>
</reference>
<dbReference type="EMBL" id="AFAY01000003">
    <property type="protein sequence ID" value="EGF12128.1"/>
    <property type="molecule type" value="Genomic_DNA"/>
</dbReference>
<name>F2B8U3_9NEIS</name>
<dbReference type="HOGENOM" id="CLU_1494715_0_0_4"/>
<gene>
    <name evidence="1" type="ORF">HMPREF9123_0108</name>
</gene>
<evidence type="ECO:0000313" key="1">
    <source>
        <dbReference type="EMBL" id="EGF12128.1"/>
    </source>
</evidence>
<organism evidence="1 2">
    <name type="scientific">Neisseria bacilliformis ATCC BAA-1200</name>
    <dbReference type="NCBI Taxonomy" id="888742"/>
    <lineage>
        <taxon>Bacteria</taxon>
        <taxon>Pseudomonadati</taxon>
        <taxon>Pseudomonadota</taxon>
        <taxon>Betaproteobacteria</taxon>
        <taxon>Neisseriales</taxon>
        <taxon>Neisseriaceae</taxon>
        <taxon>Neisseria</taxon>
    </lineage>
</organism>
<dbReference type="AlphaFoldDB" id="F2B8U3"/>
<proteinExistence type="predicted"/>
<keyword evidence="2" id="KW-1185">Reference proteome</keyword>